<evidence type="ECO:0000256" key="6">
    <source>
        <dbReference type="ARBA" id="ARBA00023136"/>
    </source>
</evidence>
<accession>A0A857KLQ1</accession>
<feature type="compositionally biased region" description="Basic and acidic residues" evidence="7">
    <location>
        <begin position="403"/>
        <end position="414"/>
    </location>
</feature>
<keyword evidence="4 8" id="KW-0812">Transmembrane</keyword>
<evidence type="ECO:0000256" key="2">
    <source>
        <dbReference type="ARBA" id="ARBA00007759"/>
    </source>
</evidence>
<protein>
    <submittedName>
        <fullName evidence="10">Type VII secretion protein EccE</fullName>
    </submittedName>
</protein>
<comment type="similarity">
    <text evidence="2">Belongs to the EccE family.</text>
</comment>
<evidence type="ECO:0000256" key="5">
    <source>
        <dbReference type="ARBA" id="ARBA00022989"/>
    </source>
</evidence>
<dbReference type="AlphaFoldDB" id="A0A857KLQ1"/>
<name>A0A857KLQ1_9ACTN</name>
<dbReference type="Pfam" id="PF11203">
    <property type="entry name" value="EccE"/>
    <property type="match status" value="1"/>
</dbReference>
<feature type="compositionally biased region" description="Pro residues" evidence="7">
    <location>
        <begin position="671"/>
        <end position="713"/>
    </location>
</feature>
<feature type="region of interest" description="Disordered" evidence="7">
    <location>
        <begin position="668"/>
        <end position="713"/>
    </location>
</feature>
<keyword evidence="5 8" id="KW-1133">Transmembrane helix</keyword>
<organism evidence="10">
    <name type="scientific">Gordonia amarae</name>
    <dbReference type="NCBI Taxonomy" id="36821"/>
    <lineage>
        <taxon>Bacteria</taxon>
        <taxon>Bacillati</taxon>
        <taxon>Actinomycetota</taxon>
        <taxon>Actinomycetes</taxon>
        <taxon>Mycobacteriales</taxon>
        <taxon>Gordoniaceae</taxon>
        <taxon>Gordonia</taxon>
    </lineage>
</organism>
<evidence type="ECO:0000256" key="3">
    <source>
        <dbReference type="ARBA" id="ARBA00022475"/>
    </source>
</evidence>
<evidence type="ECO:0000313" key="10">
    <source>
        <dbReference type="EMBL" id="QHN40472.1"/>
    </source>
</evidence>
<evidence type="ECO:0000259" key="9">
    <source>
        <dbReference type="Pfam" id="PF11203"/>
    </source>
</evidence>
<keyword evidence="3" id="KW-1003">Cell membrane</keyword>
<feature type="transmembrane region" description="Helical" evidence="8">
    <location>
        <begin position="96"/>
        <end position="114"/>
    </location>
</feature>
<dbReference type="GO" id="GO:0005886">
    <property type="term" value="C:plasma membrane"/>
    <property type="evidence" value="ECO:0007669"/>
    <property type="project" value="UniProtKB-SubCell"/>
</dbReference>
<dbReference type="InterPro" id="IPR021368">
    <property type="entry name" value="T7SS_EccE"/>
</dbReference>
<gene>
    <name evidence="10" type="primary">eccE</name>
    <name evidence="10" type="ORF">GII30_16140</name>
</gene>
<sequence length="713" mass="74158">MNRYPLTCARVVSCLATASSPHSRNSPAPVRIPVGYPQPPARTPLPPVGAVVAYRSDDGRARPSCTADDLTPGRFRTKGGCVTKNRTVPPSDSRSGIGYVIAVQVAAGIVLAVWTVTSGAPAAVAGVLAATLIAGWWCGTHIRAIRSSWTRIMFGINGSRGSHLREPVGFTDIPAAGGPLTDTLVVSGAQPHEAPGIGVPMPSGVLVTTIRVRPPSPAVRYLDRTGRDSGPGAELSLAPEPLAACLAQFDIALHSIDIVVHTRTEDVTGPVSRSYANTLGPIRSSPRTSTYVLIRLDPRDCPEAITRRGGGAEGTARALAVATRRVAARITEQGLAADILAADDASAVLRELAAAQDPATLRESWDHVRSGPLRYRTFPLHRGGAAERYAAIDTATHPAAHPAGDRPTESRDGDSPGTVSTTTVVGLTGTADAPCVRAVTRVIGTEPATGRGDGPTDTHALCGHQADALLTGLPHPRSHSAWRHITPVRGSAARQLVQRISLPCSGSGQLLGADAQNRPVALTLAGPGVSRVVIDALWPLAAQIVLRAIATGAQVVVHSADPRRWDPMLTAVDDPDRLGLAPVEHSAERPRVEVYDGLTPPADSAGVTIFHLAAGGEAATRPADAPASTVFIRQDRHDQRTFSVDTHTGTTRISVVAVDDEWVIINGRPAAPAPGPHRPPVPPAPPAPPVPPAAGSPTPSPPPRVPVPSPPAR</sequence>
<keyword evidence="6 8" id="KW-0472">Membrane</keyword>
<evidence type="ECO:0000256" key="7">
    <source>
        <dbReference type="SAM" id="MobiDB-lite"/>
    </source>
</evidence>
<comment type="subcellular location">
    <subcellularLocation>
        <location evidence="1">Cell membrane</location>
    </subcellularLocation>
</comment>
<evidence type="ECO:0000256" key="1">
    <source>
        <dbReference type="ARBA" id="ARBA00004236"/>
    </source>
</evidence>
<evidence type="ECO:0000256" key="4">
    <source>
        <dbReference type="ARBA" id="ARBA00022692"/>
    </source>
</evidence>
<dbReference type="EMBL" id="CP045810">
    <property type="protein sequence ID" value="QHN40472.1"/>
    <property type="molecule type" value="Genomic_DNA"/>
</dbReference>
<dbReference type="InterPro" id="IPR050051">
    <property type="entry name" value="EccE_dom"/>
</dbReference>
<feature type="region of interest" description="Disordered" evidence="7">
    <location>
        <begin position="396"/>
        <end position="421"/>
    </location>
</feature>
<reference evidence="10" key="1">
    <citation type="journal article" date="2021" name="Nat. Microbiol.">
        <title>Cocultivation of an ultrasmall environmental parasitic bacterium with lytic ability against bacteria associated with wastewater foams.</title>
        <authorList>
            <person name="Batinovic S."/>
            <person name="Rose J.J.A."/>
            <person name="Ratcliffe J."/>
            <person name="Seviour R.J."/>
            <person name="Petrovski S."/>
        </authorList>
    </citation>
    <scope>NUCLEOTIDE SEQUENCE</scope>
    <source>
        <strain evidence="10">CON44</strain>
    </source>
</reference>
<dbReference type="NCBIfam" id="TIGR03923">
    <property type="entry name" value="T7SS_EccE"/>
    <property type="match status" value="1"/>
</dbReference>
<evidence type="ECO:0000256" key="8">
    <source>
        <dbReference type="SAM" id="Phobius"/>
    </source>
</evidence>
<feature type="domain" description="Type VII secretion system protein EccE" evidence="9">
    <location>
        <begin position="288"/>
        <end position="378"/>
    </location>
</feature>
<proteinExistence type="inferred from homology"/>